<organism evidence="1 2">
    <name type="scientific">Schaalia meyeri</name>
    <dbReference type="NCBI Taxonomy" id="52773"/>
    <lineage>
        <taxon>Bacteria</taxon>
        <taxon>Bacillati</taxon>
        <taxon>Actinomycetota</taxon>
        <taxon>Actinomycetes</taxon>
        <taxon>Actinomycetales</taxon>
        <taxon>Actinomycetaceae</taxon>
        <taxon>Schaalia</taxon>
    </lineage>
</organism>
<accession>A0AAP9Y9S2</accession>
<evidence type="ECO:0000313" key="1">
    <source>
        <dbReference type="EMBL" id="QQC44645.1"/>
    </source>
</evidence>
<reference evidence="1 2" key="1">
    <citation type="submission" date="2020-12" db="EMBL/GenBank/DDBJ databases">
        <title>FDA dAtabase for Regulatory Grade micrObial Sequences (FDA-ARGOS): Supporting development and validation of Infectious Disease Dx tests.</title>
        <authorList>
            <person name="Sproer C."/>
            <person name="Gronow S."/>
            <person name="Severitt S."/>
            <person name="Schroder I."/>
            <person name="Tallon L."/>
            <person name="Sadzewicz L."/>
            <person name="Zhao X."/>
            <person name="Boylan J."/>
            <person name="Ott S."/>
            <person name="Bowen H."/>
            <person name="Vavikolanu K."/>
            <person name="Mehta A."/>
            <person name="Aluvathingal J."/>
            <person name="Nadendla S."/>
            <person name="Lowell S."/>
            <person name="Myers T."/>
            <person name="Yan Y."/>
            <person name="Sichtig H."/>
        </authorList>
    </citation>
    <scope>NUCLEOTIDE SEQUENCE [LARGE SCALE GENOMIC DNA]</scope>
    <source>
        <strain evidence="1 2">FDAARGOS_985</strain>
    </source>
</reference>
<dbReference type="RefSeq" id="WP_050694558.1">
    <property type="nucleotide sequence ID" value="NZ_CP012072.1"/>
</dbReference>
<dbReference type="Proteomes" id="UP000595220">
    <property type="component" value="Chromosome"/>
</dbReference>
<evidence type="ECO:0000313" key="2">
    <source>
        <dbReference type="Proteomes" id="UP000595220"/>
    </source>
</evidence>
<dbReference type="InterPro" id="IPR021408">
    <property type="entry name" value="DUF3046"/>
</dbReference>
<name>A0AAP9Y9S2_9ACTO</name>
<proteinExistence type="predicted"/>
<gene>
    <name evidence="1" type="ORF">I6H42_04495</name>
</gene>
<protein>
    <submittedName>
        <fullName evidence="1">DUF3046 domain-containing protein</fullName>
    </submittedName>
</protein>
<keyword evidence="2" id="KW-1185">Reference proteome</keyword>
<sequence>MKHSEFYEAVEATFGSALGRSYVSDLYLPSLGGTARDALAGGVEPDRVWATLCMETGRGEARWIHRIDPRERGR</sequence>
<dbReference type="KEGG" id="amy:ADJ76_01945"/>
<dbReference type="AlphaFoldDB" id="A0AAP9Y9S2"/>
<dbReference type="Pfam" id="PF11248">
    <property type="entry name" value="DUF3046"/>
    <property type="match status" value="1"/>
</dbReference>
<dbReference type="EMBL" id="CP066065">
    <property type="protein sequence ID" value="QQC44645.1"/>
    <property type="molecule type" value="Genomic_DNA"/>
</dbReference>